<sequence>MTSTALSPTPALFRGSGPGGRDDIAGGHADAAEAVAAEQTNRSSAAAPADPRWAGRFRRMEHRRDDEYRSVTVAVCGAALVSVGEWVRLPRCSTCFPAARR</sequence>
<accession>A0A221W375</accession>
<name>A0A221W375_9PSEU</name>
<dbReference type="EMBL" id="CP022521">
    <property type="protein sequence ID" value="ASO20235.1"/>
    <property type="molecule type" value="Genomic_DNA"/>
</dbReference>
<reference evidence="1 2" key="1">
    <citation type="submission" date="2017-07" db="EMBL/GenBank/DDBJ databases">
        <title>Complete genome sequence of Actinoalloteichus hoggarensis DSM 45943, type strain of Actinoalloteichus hoggarensis.</title>
        <authorList>
            <person name="Ruckert C."/>
            <person name="Nouioui I."/>
            <person name="Willmese J."/>
            <person name="van Wezel G."/>
            <person name="Klenk H.-P."/>
            <person name="Kalinowski J."/>
            <person name="Zotchev S.B."/>
        </authorList>
    </citation>
    <scope>NUCLEOTIDE SEQUENCE [LARGE SCALE GENOMIC DNA]</scope>
    <source>
        <strain evidence="1 2">DSM 45943</strain>
    </source>
</reference>
<gene>
    <name evidence="1" type="ORF">AHOG_12960</name>
</gene>
<dbReference type="Proteomes" id="UP000204221">
    <property type="component" value="Chromosome"/>
</dbReference>
<keyword evidence="2" id="KW-1185">Reference proteome</keyword>
<dbReference type="OrthoDB" id="3707003at2"/>
<evidence type="ECO:0000313" key="1">
    <source>
        <dbReference type="EMBL" id="ASO20235.1"/>
    </source>
</evidence>
<dbReference type="AlphaFoldDB" id="A0A221W375"/>
<protein>
    <submittedName>
        <fullName evidence="1">Uncharacterized protein</fullName>
    </submittedName>
</protein>
<proteinExistence type="predicted"/>
<evidence type="ECO:0000313" key="2">
    <source>
        <dbReference type="Proteomes" id="UP000204221"/>
    </source>
</evidence>
<dbReference type="KEGG" id="ahg:AHOG_12960"/>
<dbReference type="RefSeq" id="WP_093941599.1">
    <property type="nucleotide sequence ID" value="NZ_CP022521.1"/>
</dbReference>
<organism evidence="1 2">
    <name type="scientific">Actinoalloteichus hoggarensis</name>
    <dbReference type="NCBI Taxonomy" id="1470176"/>
    <lineage>
        <taxon>Bacteria</taxon>
        <taxon>Bacillati</taxon>
        <taxon>Actinomycetota</taxon>
        <taxon>Actinomycetes</taxon>
        <taxon>Pseudonocardiales</taxon>
        <taxon>Pseudonocardiaceae</taxon>
        <taxon>Actinoalloteichus</taxon>
    </lineage>
</organism>